<evidence type="ECO:0000313" key="1">
    <source>
        <dbReference type="EMBL" id="SMP16400.1"/>
    </source>
</evidence>
<dbReference type="EMBL" id="FXTZ01000004">
    <property type="protein sequence ID" value="SMP16400.1"/>
    <property type="molecule type" value="Genomic_DNA"/>
</dbReference>
<sequence length="86" mass="9673">MTGEEIIELFSYIIPTQEPVQLKDYTTGKYVYGLSGLAKLFDVGKTTAQRYKNAGFLDPAIIQTGRKIIVNAELALQLLKEHQNKQ</sequence>
<organism evidence="1 2">
    <name type="scientific">Chryseobacterium profundimaris</name>
    <dbReference type="NCBI Taxonomy" id="1387275"/>
    <lineage>
        <taxon>Bacteria</taxon>
        <taxon>Pseudomonadati</taxon>
        <taxon>Bacteroidota</taxon>
        <taxon>Flavobacteriia</taxon>
        <taxon>Flavobacteriales</taxon>
        <taxon>Weeksellaceae</taxon>
        <taxon>Chryseobacterium group</taxon>
        <taxon>Chryseobacterium</taxon>
    </lineage>
</organism>
<reference evidence="1 2" key="1">
    <citation type="submission" date="2017-05" db="EMBL/GenBank/DDBJ databases">
        <authorList>
            <person name="Varghese N."/>
            <person name="Submissions S."/>
        </authorList>
    </citation>
    <scope>NUCLEOTIDE SEQUENCE [LARGE SCALE GENOMIC DNA]</scope>
    <source>
        <strain evidence="1 2">DSM 28214</strain>
    </source>
</reference>
<accession>A0ABY1NRL8</accession>
<evidence type="ECO:0000313" key="2">
    <source>
        <dbReference type="Proteomes" id="UP001157960"/>
    </source>
</evidence>
<proteinExistence type="predicted"/>
<dbReference type="InterPro" id="IPR024363">
    <property type="entry name" value="DUF3853"/>
</dbReference>
<keyword evidence="2" id="KW-1185">Reference proteome</keyword>
<name>A0ABY1NRL8_9FLAO</name>
<protein>
    <recommendedName>
        <fullName evidence="3">Excisionase</fullName>
    </recommendedName>
</protein>
<dbReference type="Proteomes" id="UP001157960">
    <property type="component" value="Unassembled WGS sequence"/>
</dbReference>
<gene>
    <name evidence="1" type="ORF">SAMN06264346_10427</name>
</gene>
<evidence type="ECO:0008006" key="3">
    <source>
        <dbReference type="Google" id="ProtNLM"/>
    </source>
</evidence>
<comment type="caution">
    <text evidence="1">The sequence shown here is derived from an EMBL/GenBank/DDBJ whole genome shotgun (WGS) entry which is preliminary data.</text>
</comment>
<dbReference type="Pfam" id="PF12964">
    <property type="entry name" value="DUF3853"/>
    <property type="match status" value="1"/>
</dbReference>